<dbReference type="PIRSF" id="PIRSF000477">
    <property type="entry name" value="PurNPase"/>
    <property type="match status" value="1"/>
</dbReference>
<dbReference type="GO" id="GO:0004731">
    <property type="term" value="F:purine-nucleoside phosphorylase activity"/>
    <property type="evidence" value="ECO:0007669"/>
    <property type="project" value="UniProtKB-EC"/>
</dbReference>
<dbReference type="Pfam" id="PF01048">
    <property type="entry name" value="PNP_UDP_1"/>
    <property type="match status" value="1"/>
</dbReference>
<dbReference type="Gene3D" id="3.40.50.1580">
    <property type="entry name" value="Nucleoside phosphorylase domain"/>
    <property type="match status" value="1"/>
</dbReference>
<dbReference type="PANTHER" id="PTHR11904">
    <property type="entry name" value="METHYLTHIOADENOSINE/PURINE NUCLEOSIDE PHOSPHORYLASE"/>
    <property type="match status" value="1"/>
</dbReference>
<feature type="binding site" evidence="6">
    <location>
        <begin position="81"/>
        <end position="83"/>
    </location>
    <ligand>
        <name>phosphate</name>
        <dbReference type="ChEBI" id="CHEBI:43474"/>
    </ligand>
</feature>
<sequence length="274" mass="28107">MSLAARLDAAASVVLPRMGAPVDIAIALGSGLGGLAGAVTDPVTIPYHEIPGFPVSTAPSHAGRFVIGTLHGRRAALMQGRVHLYEGWSAQDVALPVWLMNRMGARTFIATNAAGALNPALRPGVPMLIEDHLNFTGTNPLIGANDEAIGPRFPDMSRAYAPELRALAVAAAAKAGEEMAGGIYAGIAGPSLETSAERRWLRSTGADAVGMSTVLEVIAANHCGMKALGLSAITNAADGGPDQQPDTIEEVLANAATAGARMARILEALVPELP</sequence>
<dbReference type="NCBIfam" id="TIGR01697">
    <property type="entry name" value="PNPH-PUNA-XAPA"/>
    <property type="match status" value="1"/>
</dbReference>
<gene>
    <name evidence="8" type="ORF">SAMN05444336_102409</name>
</gene>
<dbReference type="AlphaFoldDB" id="A0A1H2WK97"/>
<dbReference type="NCBIfam" id="NF006054">
    <property type="entry name" value="PRK08202.1"/>
    <property type="match status" value="1"/>
</dbReference>
<evidence type="ECO:0000313" key="9">
    <source>
        <dbReference type="Proteomes" id="UP000199118"/>
    </source>
</evidence>
<evidence type="ECO:0000313" key="8">
    <source>
        <dbReference type="EMBL" id="SDW80981.1"/>
    </source>
</evidence>
<dbReference type="STRING" id="356660.SAMN05444336_102409"/>
<protein>
    <recommendedName>
        <fullName evidence="5">Purine nucleoside phosphorylase</fullName>
        <ecNumber evidence="5">2.4.2.1</ecNumber>
    </recommendedName>
    <alternativeName>
        <fullName evidence="5">Inosine-guanosine phosphorylase</fullName>
    </alternativeName>
</protein>
<evidence type="ECO:0000256" key="3">
    <source>
        <dbReference type="ARBA" id="ARBA00022676"/>
    </source>
</evidence>
<reference evidence="8 9" key="1">
    <citation type="submission" date="2016-10" db="EMBL/GenBank/DDBJ databases">
        <authorList>
            <person name="de Groot N.N."/>
        </authorList>
    </citation>
    <scope>NUCLEOTIDE SEQUENCE [LARGE SCALE GENOMIC DNA]</scope>
    <source>
        <strain evidence="8 9">DSM 17890</strain>
    </source>
</reference>
<dbReference type="CDD" id="cd09009">
    <property type="entry name" value="PNP-EcPNPII_like"/>
    <property type="match status" value="1"/>
</dbReference>
<dbReference type="UniPathway" id="UPA00606"/>
<name>A0A1H2WK97_9RHOB</name>
<organism evidence="8 9">
    <name type="scientific">Albimonas donghaensis</name>
    <dbReference type="NCBI Taxonomy" id="356660"/>
    <lineage>
        <taxon>Bacteria</taxon>
        <taxon>Pseudomonadati</taxon>
        <taxon>Pseudomonadota</taxon>
        <taxon>Alphaproteobacteria</taxon>
        <taxon>Rhodobacterales</taxon>
        <taxon>Paracoccaceae</taxon>
        <taxon>Albimonas</taxon>
    </lineage>
</organism>
<dbReference type="InterPro" id="IPR011268">
    <property type="entry name" value="Purine_phosphorylase"/>
</dbReference>
<feature type="domain" description="Nucleoside phosphorylase" evidence="7">
    <location>
        <begin position="24"/>
        <end position="270"/>
    </location>
</feature>
<feature type="binding site" evidence="6">
    <location>
        <position position="193"/>
    </location>
    <ligand>
        <name>a purine D-ribonucleoside</name>
        <dbReference type="ChEBI" id="CHEBI:142355"/>
    </ligand>
</feature>
<evidence type="ECO:0000259" key="7">
    <source>
        <dbReference type="Pfam" id="PF01048"/>
    </source>
</evidence>
<feature type="binding site" evidence="6">
    <location>
        <position position="113"/>
    </location>
    <ligand>
        <name>phosphate</name>
        <dbReference type="ChEBI" id="CHEBI:43474"/>
    </ligand>
</feature>
<proteinExistence type="inferred from homology"/>
<evidence type="ECO:0000256" key="5">
    <source>
        <dbReference type="PIRNR" id="PIRNR000477"/>
    </source>
</evidence>
<dbReference type="EC" id="2.4.2.1" evidence="5"/>
<dbReference type="PANTHER" id="PTHR11904:SF9">
    <property type="entry name" value="PURINE NUCLEOSIDE PHOSPHORYLASE-RELATED"/>
    <property type="match status" value="1"/>
</dbReference>
<comment type="pathway">
    <text evidence="1 5">Purine metabolism; purine nucleoside salvage.</text>
</comment>
<accession>A0A1H2WK97</accession>
<feature type="binding site" evidence="6">
    <location>
        <position position="30"/>
    </location>
    <ligand>
        <name>phosphate</name>
        <dbReference type="ChEBI" id="CHEBI:43474"/>
    </ligand>
</feature>
<dbReference type="InterPro" id="IPR035994">
    <property type="entry name" value="Nucleoside_phosphorylase_sf"/>
</dbReference>
<dbReference type="GO" id="GO:0005737">
    <property type="term" value="C:cytoplasm"/>
    <property type="evidence" value="ECO:0007669"/>
    <property type="project" value="TreeGrafter"/>
</dbReference>
<evidence type="ECO:0000256" key="2">
    <source>
        <dbReference type="ARBA" id="ARBA00006751"/>
    </source>
</evidence>
<keyword evidence="9" id="KW-1185">Reference proteome</keyword>
<keyword evidence="4 5" id="KW-0808">Transferase</keyword>
<dbReference type="GO" id="GO:0009116">
    <property type="term" value="P:nucleoside metabolic process"/>
    <property type="evidence" value="ECO:0007669"/>
    <property type="project" value="InterPro"/>
</dbReference>
<dbReference type="EMBL" id="FNMZ01000002">
    <property type="protein sequence ID" value="SDW80981.1"/>
    <property type="molecule type" value="Genomic_DNA"/>
</dbReference>
<feature type="binding site" evidence="6">
    <location>
        <position position="61"/>
    </location>
    <ligand>
        <name>phosphate</name>
        <dbReference type="ChEBI" id="CHEBI:43474"/>
    </ligand>
</feature>
<keyword evidence="3 5" id="KW-0328">Glycosyltransferase</keyword>
<dbReference type="Proteomes" id="UP000199118">
    <property type="component" value="Unassembled WGS sequence"/>
</dbReference>
<feature type="binding site" evidence="6">
    <location>
        <position position="212"/>
    </location>
    <ligand>
        <name>phosphate</name>
        <dbReference type="ChEBI" id="CHEBI:43474"/>
    </ligand>
</feature>
<evidence type="ECO:0000256" key="4">
    <source>
        <dbReference type="ARBA" id="ARBA00022679"/>
    </source>
</evidence>
<dbReference type="SUPFAM" id="SSF53167">
    <property type="entry name" value="Purine and uridine phosphorylases"/>
    <property type="match status" value="1"/>
</dbReference>
<dbReference type="RefSeq" id="WP_092680659.1">
    <property type="nucleotide sequence ID" value="NZ_FNMZ01000002.1"/>
</dbReference>
<evidence type="ECO:0000256" key="6">
    <source>
        <dbReference type="PIRSR" id="PIRSR000477-2"/>
    </source>
</evidence>
<dbReference type="OrthoDB" id="1523230at2"/>
<feature type="binding site" evidence="6">
    <location>
        <position position="235"/>
    </location>
    <ligand>
        <name>a purine D-ribonucleoside</name>
        <dbReference type="ChEBI" id="CHEBI:142355"/>
    </ligand>
</feature>
<comment type="function">
    <text evidence="5">The purine nucleoside phosphorylases catalyze the phosphorolytic breakdown of the N-glycosidic bond in the beta-(deoxy)ribonucleoside molecules, with the formation of the corresponding free purine bases and pentose-1-phosphate.</text>
</comment>
<dbReference type="InterPro" id="IPR000845">
    <property type="entry name" value="Nucleoside_phosphorylase_d"/>
</dbReference>
<evidence type="ECO:0000256" key="1">
    <source>
        <dbReference type="ARBA" id="ARBA00005058"/>
    </source>
</evidence>
<comment type="similarity">
    <text evidence="2 5">Belongs to the PNP/MTAP phosphorylase family.</text>
</comment>